<dbReference type="GO" id="GO:0005886">
    <property type="term" value="C:plasma membrane"/>
    <property type="evidence" value="ECO:0007669"/>
    <property type="project" value="UniProtKB-SubCell"/>
</dbReference>
<evidence type="ECO:0000313" key="10">
    <source>
        <dbReference type="Proteomes" id="UP000321379"/>
    </source>
</evidence>
<evidence type="ECO:0000256" key="4">
    <source>
        <dbReference type="ARBA" id="ARBA00022692"/>
    </source>
</evidence>
<keyword evidence="3" id="KW-0808">Transferase</keyword>
<keyword evidence="6 8" id="KW-0472">Membrane</keyword>
<dbReference type="Proteomes" id="UP000321379">
    <property type="component" value="Unassembled WGS sequence"/>
</dbReference>
<evidence type="ECO:0000256" key="3">
    <source>
        <dbReference type="ARBA" id="ARBA00022679"/>
    </source>
</evidence>
<feature type="transmembrane region" description="Helical" evidence="8">
    <location>
        <begin position="262"/>
        <end position="282"/>
    </location>
</feature>
<reference evidence="9 10" key="1">
    <citation type="submission" date="2019-08" db="EMBL/GenBank/DDBJ databases">
        <title>Bacterial whole genome sequence for Glaciihabitans sp. CHu50b-6-2.</title>
        <authorList>
            <person name="Jin L."/>
        </authorList>
    </citation>
    <scope>NUCLEOTIDE SEQUENCE [LARGE SCALE GENOMIC DNA]</scope>
    <source>
        <strain evidence="9 10">CHu50b-6-2</strain>
    </source>
</reference>
<dbReference type="AlphaFoldDB" id="A0A5C8UU09"/>
<feature type="transmembrane region" description="Helical" evidence="8">
    <location>
        <begin position="60"/>
        <end position="79"/>
    </location>
</feature>
<evidence type="ECO:0000256" key="2">
    <source>
        <dbReference type="ARBA" id="ARBA00022475"/>
    </source>
</evidence>
<keyword evidence="10" id="KW-1185">Reference proteome</keyword>
<comment type="subcellular location">
    <subcellularLocation>
        <location evidence="1">Cell membrane</location>
        <topology evidence="1">Multi-pass membrane protein</topology>
    </subcellularLocation>
</comment>
<evidence type="ECO:0000256" key="6">
    <source>
        <dbReference type="ARBA" id="ARBA00023136"/>
    </source>
</evidence>
<evidence type="ECO:0000256" key="8">
    <source>
        <dbReference type="SAM" id="Phobius"/>
    </source>
</evidence>
<feature type="transmembrane region" description="Helical" evidence="8">
    <location>
        <begin position="289"/>
        <end position="316"/>
    </location>
</feature>
<dbReference type="Pfam" id="PF09594">
    <property type="entry name" value="GT87"/>
    <property type="match status" value="1"/>
</dbReference>
<comment type="similarity">
    <text evidence="7">Belongs to the glycosyltransferase 87 family.</text>
</comment>
<feature type="transmembrane region" description="Helical" evidence="8">
    <location>
        <begin position="33"/>
        <end position="53"/>
    </location>
</feature>
<sequence length="467" mass="49621">MRIAIVSLLLAAMAAITAVSVAALGYFDSGRPLALLATTTALWVLFAAAVVLLRRVPTRAAVALVIAGSVLLGGAALAGPPNTSTDSARYAWDGIVQNAGISPYRYVPVDEALADLRPDWLFPAAVENADGSHRCTQPRTQLTSSLPSHEVFCTALNRPTVPTIYPPTSELFFAAVRFVTGPGAEYWPLQLTGLLMSVGITLLLIAAMRRRGIDPRWAALWAWSPLVATEAVTNSHIDVLGALLVVVATLAAARGLRFRGGIALGAAIAAKLIPMIAAPALLRRQPWKVATAAIVTFALLYLPYLATTGIAVLGYLPGYLSEEGYNSGSRFTLVTLFVPTAAALAVAALLLAVTAVLVWWKTDPERPWLGQVVMIGTTLLIVSPRYPWYALLLVPFIALSGRWEWSAVPLALTVRLLIPSHAVSQVAISVAIVVIVAMALWRTGPDGRARLGSPVARAASRRRASPR</sequence>
<evidence type="ECO:0000256" key="1">
    <source>
        <dbReference type="ARBA" id="ARBA00004651"/>
    </source>
</evidence>
<name>A0A5C8UU09_9MICO</name>
<feature type="transmembrane region" description="Helical" evidence="8">
    <location>
        <begin position="336"/>
        <end position="360"/>
    </location>
</feature>
<dbReference type="GO" id="GO:0016758">
    <property type="term" value="F:hexosyltransferase activity"/>
    <property type="evidence" value="ECO:0007669"/>
    <property type="project" value="InterPro"/>
</dbReference>
<feature type="transmembrane region" description="Helical" evidence="8">
    <location>
        <begin position="372"/>
        <end position="398"/>
    </location>
</feature>
<feature type="transmembrane region" description="Helical" evidence="8">
    <location>
        <begin position="239"/>
        <end position="256"/>
    </location>
</feature>
<keyword evidence="5 8" id="KW-1133">Transmembrane helix</keyword>
<evidence type="ECO:0000313" key="9">
    <source>
        <dbReference type="EMBL" id="TXN31048.1"/>
    </source>
</evidence>
<organism evidence="9 10">
    <name type="scientific">Lacisediminihabitans profunda</name>
    <dbReference type="NCBI Taxonomy" id="2594790"/>
    <lineage>
        <taxon>Bacteria</taxon>
        <taxon>Bacillati</taxon>
        <taxon>Actinomycetota</taxon>
        <taxon>Actinomycetes</taxon>
        <taxon>Micrococcales</taxon>
        <taxon>Microbacteriaceae</taxon>
        <taxon>Lacisediminihabitans</taxon>
    </lineage>
</organism>
<accession>A0A5C8UU09</accession>
<gene>
    <name evidence="9" type="ORF">FVP33_05480</name>
</gene>
<keyword evidence="4 8" id="KW-0812">Transmembrane</keyword>
<protein>
    <submittedName>
        <fullName evidence="9">DUF2029 domain-containing protein</fullName>
    </submittedName>
</protein>
<dbReference type="EMBL" id="VRMG01000005">
    <property type="protein sequence ID" value="TXN31048.1"/>
    <property type="molecule type" value="Genomic_DNA"/>
</dbReference>
<keyword evidence="2" id="KW-1003">Cell membrane</keyword>
<dbReference type="RefSeq" id="WP_147782634.1">
    <property type="nucleotide sequence ID" value="NZ_VRMG01000005.1"/>
</dbReference>
<evidence type="ECO:0000256" key="7">
    <source>
        <dbReference type="ARBA" id="ARBA00024033"/>
    </source>
</evidence>
<proteinExistence type="inferred from homology"/>
<comment type="caution">
    <text evidence="9">The sequence shown here is derived from an EMBL/GenBank/DDBJ whole genome shotgun (WGS) entry which is preliminary data.</text>
</comment>
<feature type="transmembrane region" description="Helical" evidence="8">
    <location>
        <begin position="187"/>
        <end position="207"/>
    </location>
</feature>
<evidence type="ECO:0000256" key="5">
    <source>
        <dbReference type="ARBA" id="ARBA00022989"/>
    </source>
</evidence>
<feature type="transmembrane region" description="Helical" evidence="8">
    <location>
        <begin position="418"/>
        <end position="441"/>
    </location>
</feature>
<dbReference type="InterPro" id="IPR018584">
    <property type="entry name" value="GT87"/>
</dbReference>